<dbReference type="WBParaSite" id="jg26643">
    <property type="protein sequence ID" value="jg26643"/>
    <property type="gene ID" value="jg26643"/>
</dbReference>
<organism evidence="1 2">
    <name type="scientific">Ditylenchus dipsaci</name>
    <dbReference type="NCBI Taxonomy" id="166011"/>
    <lineage>
        <taxon>Eukaryota</taxon>
        <taxon>Metazoa</taxon>
        <taxon>Ecdysozoa</taxon>
        <taxon>Nematoda</taxon>
        <taxon>Chromadorea</taxon>
        <taxon>Rhabditida</taxon>
        <taxon>Tylenchina</taxon>
        <taxon>Tylenchomorpha</taxon>
        <taxon>Sphaerularioidea</taxon>
        <taxon>Anguinidae</taxon>
        <taxon>Anguininae</taxon>
        <taxon>Ditylenchus</taxon>
    </lineage>
</organism>
<protein>
    <submittedName>
        <fullName evidence="2">Uncharacterized protein</fullName>
    </submittedName>
</protein>
<dbReference type="AlphaFoldDB" id="A0A915E4K5"/>
<dbReference type="Proteomes" id="UP000887574">
    <property type="component" value="Unplaced"/>
</dbReference>
<name>A0A915E4K5_9BILA</name>
<accession>A0A915E4K5</accession>
<evidence type="ECO:0000313" key="2">
    <source>
        <dbReference type="WBParaSite" id="jg26643"/>
    </source>
</evidence>
<keyword evidence="1" id="KW-1185">Reference proteome</keyword>
<proteinExistence type="predicted"/>
<reference evidence="2" key="1">
    <citation type="submission" date="2022-11" db="UniProtKB">
        <authorList>
            <consortium name="WormBaseParasite"/>
        </authorList>
    </citation>
    <scope>IDENTIFICATION</scope>
</reference>
<sequence length="157" mass="16921">MNCTHPFLAVASPAIVVLPENVHHNTNHLCNNNNSMASGDCPHRQPELQLPKSPTHAPFSIELEVSTKSSQTVSTTPVHSPTIPLQSISLFVPNTGTYPVPHWNTTTTTTTTIAPVPGPECPKCCFCVYCSCKCPHTCKVTTTTSLPTPMPTYPCLP</sequence>
<evidence type="ECO:0000313" key="1">
    <source>
        <dbReference type="Proteomes" id="UP000887574"/>
    </source>
</evidence>